<evidence type="ECO:0000259" key="5">
    <source>
        <dbReference type="Pfam" id="PF00149"/>
    </source>
</evidence>
<dbReference type="InterPro" id="IPR029052">
    <property type="entry name" value="Metallo-depent_PP-like"/>
</dbReference>
<dbReference type="Pfam" id="PF00149">
    <property type="entry name" value="Metallophos"/>
    <property type="match status" value="1"/>
</dbReference>
<evidence type="ECO:0000256" key="3">
    <source>
        <dbReference type="ARBA" id="ARBA00023004"/>
    </source>
</evidence>
<sequence length="268" mass="29634">MKIYQLSDCHLQMDDAAPAANLIRALTLIEAKGGGDLLLLTGDLVCGPCVELYRAFKQIIETHTSIADIYAIAGNHDDLAMMKSTFSGSRIQVKDHLHLNDDVSLCFVDSSQKPRQHMALGAGRVSNKSLSHLRQFTRKHQSIVVIHHPVLNLGAKWFTEIGIENHLAVIEAIHPQTLAVVSGHAHAFFKASVSVKKRKPNDKTIPLFVSPATSYGFEHAKPDYKKNNNIGIMAYDLTPDTSEGKELISTPRYRLNGSVISLDYLTLR</sequence>
<reference evidence="6" key="1">
    <citation type="submission" date="2021-07" db="EMBL/GenBank/DDBJ databases">
        <title>Shewanella sp. YLB-07 whole genome sequence.</title>
        <authorList>
            <person name="Yu L."/>
        </authorList>
    </citation>
    <scope>NUCLEOTIDE SEQUENCE</scope>
    <source>
        <strain evidence="6">YLB-08</strain>
    </source>
</reference>
<gene>
    <name evidence="6" type="ORF">FM038_004260</name>
</gene>
<dbReference type="PANTHER" id="PTHR42988:SF2">
    <property type="entry name" value="CYCLIC NUCLEOTIDE PHOSPHODIESTERASE CBUA0032-RELATED"/>
    <property type="match status" value="1"/>
</dbReference>
<dbReference type="Gene3D" id="3.60.21.10">
    <property type="match status" value="1"/>
</dbReference>
<evidence type="ECO:0000313" key="6">
    <source>
        <dbReference type="EMBL" id="QPG56726.1"/>
    </source>
</evidence>
<evidence type="ECO:0000313" key="7">
    <source>
        <dbReference type="Proteomes" id="UP000316416"/>
    </source>
</evidence>
<feature type="domain" description="Calcineurin-like phosphoesterase" evidence="5">
    <location>
        <begin position="1"/>
        <end position="187"/>
    </location>
</feature>
<dbReference type="EMBL" id="CP045503">
    <property type="protein sequence ID" value="QPG56726.1"/>
    <property type="molecule type" value="Genomic_DNA"/>
</dbReference>
<dbReference type="RefSeq" id="WP_142872104.1">
    <property type="nucleotide sequence ID" value="NZ_CP045503.2"/>
</dbReference>
<keyword evidence="7" id="KW-1185">Reference proteome</keyword>
<name>A0ABX6V4L9_9GAMM</name>
<keyword evidence="2" id="KW-0378">Hydrolase</keyword>
<accession>A0ABX6V4L9</accession>
<dbReference type="Proteomes" id="UP000316416">
    <property type="component" value="Chromosome"/>
</dbReference>
<dbReference type="InterPro" id="IPR004843">
    <property type="entry name" value="Calcineurin-like_PHP"/>
</dbReference>
<evidence type="ECO:0000256" key="1">
    <source>
        <dbReference type="ARBA" id="ARBA00022723"/>
    </source>
</evidence>
<evidence type="ECO:0000256" key="4">
    <source>
        <dbReference type="ARBA" id="ARBA00025742"/>
    </source>
</evidence>
<dbReference type="SUPFAM" id="SSF56300">
    <property type="entry name" value="Metallo-dependent phosphatases"/>
    <property type="match status" value="1"/>
</dbReference>
<organism evidence="6 7">
    <name type="scientific">Shewanella eurypsychrophilus</name>
    <dbReference type="NCBI Taxonomy" id="2593656"/>
    <lineage>
        <taxon>Bacteria</taxon>
        <taxon>Pseudomonadati</taxon>
        <taxon>Pseudomonadota</taxon>
        <taxon>Gammaproteobacteria</taxon>
        <taxon>Alteromonadales</taxon>
        <taxon>Shewanellaceae</taxon>
        <taxon>Shewanella</taxon>
    </lineage>
</organism>
<proteinExistence type="inferred from homology"/>
<keyword evidence="1" id="KW-0479">Metal-binding</keyword>
<keyword evidence="3" id="KW-0408">Iron</keyword>
<dbReference type="PANTHER" id="PTHR42988">
    <property type="entry name" value="PHOSPHOHYDROLASE"/>
    <property type="match status" value="1"/>
</dbReference>
<protein>
    <submittedName>
        <fullName evidence="6">Metallophosphoesterase</fullName>
    </submittedName>
</protein>
<comment type="similarity">
    <text evidence="4">Belongs to the cyclic nucleotide phosphodiesterase class-III family.</text>
</comment>
<evidence type="ECO:0000256" key="2">
    <source>
        <dbReference type="ARBA" id="ARBA00022801"/>
    </source>
</evidence>
<dbReference type="InterPro" id="IPR050884">
    <property type="entry name" value="CNP_phosphodiesterase-III"/>
</dbReference>